<dbReference type="GO" id="GO:0002926">
    <property type="term" value="P:tRNA wobble base 5-methoxycarbonylmethyl-2-thiouridinylation"/>
    <property type="evidence" value="ECO:0007669"/>
    <property type="project" value="TreeGrafter"/>
</dbReference>
<dbReference type="Pfam" id="PF23797">
    <property type="entry name" value="Beta-prop_ELP1_2nd"/>
    <property type="match status" value="1"/>
</dbReference>
<dbReference type="PIRSF" id="PIRSF017233">
    <property type="entry name" value="IKAP"/>
    <property type="match status" value="1"/>
</dbReference>
<dbReference type="Proteomes" id="UP001152885">
    <property type="component" value="Unassembled WGS sequence"/>
</dbReference>
<feature type="domain" description="ELP1 three-helical bundle" evidence="11">
    <location>
        <begin position="1119"/>
        <end position="1292"/>
    </location>
</feature>
<evidence type="ECO:0000313" key="13">
    <source>
        <dbReference type="Proteomes" id="UP001152885"/>
    </source>
</evidence>
<dbReference type="PANTHER" id="PTHR12747">
    <property type="entry name" value="ELONGATOR COMPLEX PROTEIN 1"/>
    <property type="match status" value="1"/>
</dbReference>
<evidence type="ECO:0000256" key="5">
    <source>
        <dbReference type="PIRNR" id="PIRNR017233"/>
    </source>
</evidence>
<proteinExistence type="inferred from homology"/>
<name>A0A9W4XHP7_9ASCO</name>
<reference evidence="12" key="1">
    <citation type="submission" date="2022-12" db="EMBL/GenBank/DDBJ databases">
        <authorList>
            <person name="Brejova B."/>
        </authorList>
    </citation>
    <scope>NUCLEOTIDE SEQUENCE</scope>
</reference>
<dbReference type="Pfam" id="PF04762">
    <property type="entry name" value="Beta-prop_ELP1_1st"/>
    <property type="match status" value="1"/>
</dbReference>
<dbReference type="OrthoDB" id="40048at2759"/>
<feature type="region of interest" description="Disordered" evidence="6">
    <location>
        <begin position="1194"/>
        <end position="1226"/>
    </location>
</feature>
<feature type="domain" description="ELP1 first N-terminal beta-propeller" evidence="7">
    <location>
        <begin position="1"/>
        <end position="386"/>
    </location>
</feature>
<evidence type="ECO:0000256" key="6">
    <source>
        <dbReference type="SAM" id="MobiDB-lite"/>
    </source>
</evidence>
<feature type="domain" description="ELP1 alpha-solenoid" evidence="10">
    <location>
        <begin position="806"/>
        <end position="936"/>
    </location>
</feature>
<dbReference type="InterPro" id="IPR056164">
    <property type="entry name" value="Beta-prop_ELP1_1st"/>
</dbReference>
<dbReference type="InterPro" id="IPR006849">
    <property type="entry name" value="Elp1"/>
</dbReference>
<comment type="pathway">
    <text evidence="1">tRNA modification; 5-methoxycarbonylmethyl-2-thiouridine-tRNA biosynthesis.</text>
</comment>
<comment type="subcellular location">
    <subcellularLocation>
        <location evidence="5">Cytoplasm</location>
    </subcellularLocation>
    <subcellularLocation>
        <location evidence="5">Nucleus</location>
    </subcellularLocation>
</comment>
<feature type="compositionally biased region" description="Low complexity" evidence="6">
    <location>
        <begin position="1194"/>
        <end position="1210"/>
    </location>
</feature>
<evidence type="ECO:0000259" key="8">
    <source>
        <dbReference type="Pfam" id="PF23797"/>
    </source>
</evidence>
<evidence type="ECO:0000259" key="10">
    <source>
        <dbReference type="Pfam" id="PF23925"/>
    </source>
</evidence>
<dbReference type="InterPro" id="IPR056167">
    <property type="entry name" value="A-sol_ELP1"/>
</dbReference>
<protein>
    <recommendedName>
        <fullName evidence="5">Elongator complex protein 1</fullName>
    </recommendedName>
</protein>
<evidence type="ECO:0000259" key="9">
    <source>
        <dbReference type="Pfam" id="PF23878"/>
    </source>
</evidence>
<comment type="similarity">
    <text evidence="2 5">Belongs to the ELP1/IKA1 family.</text>
</comment>
<evidence type="ECO:0000256" key="3">
    <source>
        <dbReference type="ARBA" id="ARBA00022490"/>
    </source>
</evidence>
<dbReference type="EMBL" id="CANTUO010000004">
    <property type="protein sequence ID" value="CAI5759257.1"/>
    <property type="molecule type" value="Genomic_DNA"/>
</dbReference>
<evidence type="ECO:0000259" key="11">
    <source>
        <dbReference type="Pfam" id="PF23936"/>
    </source>
</evidence>
<keyword evidence="4" id="KW-0819">tRNA processing</keyword>
<dbReference type="InterPro" id="IPR056166">
    <property type="entry name" value="TPR_ELP1"/>
</dbReference>
<dbReference type="GO" id="GO:0033588">
    <property type="term" value="C:elongator holoenzyme complex"/>
    <property type="evidence" value="ECO:0007669"/>
    <property type="project" value="InterPro"/>
</dbReference>
<sequence length="1331" mass="152350">MRNLVVLNRGFISPESRTYPDLHVIDSTFDIVSDSITFILSSEESELIEVQQFNKTGNVSILASFPIKSKLLNTIHFVDSFQLVFVFENGDIVTATYDPQSPLEYDATIIEIVGTIDIGIKAATWSIDEETLSIITNENTLVLLSRVFEPFCEKVLDPSDIKITDSKHVSVGWGKKETQFKGKGFKALEREREALKHGGLNDKVEELRDPTVNEIERGTISNFDNHSVNISWRGDSEFFAISTIEPVLVEDTGDMYDRRVIRVFNREGELDSVNEAVDGLEHTLSWKPQGALIASTQRHTEIENGEEFEALDLVFYERNGLRHGEFNTRLNPEKEVIQSVTWSCDSEILLLQLVNRVQLWTRKNYHWYLKQEIYADDIRFTKFHPEKPLNLMIGTNSNIQVIDLSYNVVTGPTQSGDDVGMTLVTDGSTAKITPLSTANVPPPMSFREVDIKGNITDLAVSKSNTKYAMISSENDIYFSAISIDDMKKGESPEILSSIPSSKYLNDSSEFAKQIAFINDSFLVVLVDSPVYSRAVVFEVDDIKNPKLNDSVDLVPKAILLKSRADFRCVFVELVDNKIVQIDATQDLKEIVRFPQLCTDVEVSYKEDTDEYEAFGISKNGKLYCNEDQVVSGVTSLKITESHLLFTTVQSKLCFIHLNSSHEDYKVFQNLSNKDIVDERIRQVERGSILINTMPTKYSVVLEAPRGNLETICPRIMVLSAIRKHIKAKEYKDAFIVCRAHRIDLDILHDYDPELFFNNIELFVNQVGKIEYLDLFVSCLHEEDVTLTKYKETLLDAGVNESELKKEGDTLQPAFSKRIRHKKVETFKNFSDSKVNRICEALLAVLLKPQYFDKYIQTILTAYACEKPPNLTASLYLISEFKDQEQKESAITHLCFLQDVLELYNTCLGLYDVKLTLLIAQQSQMDPKEYLPFLQNLHVQPDLKRKFLIDNHLKKHENALQWLHEQGQDSHETFDDYVVTHDLFKAALKIYDYSGDKKRTNDILKLYAEHLHELKNFSEAAITFEYLEDYPNALENYVTAKKWKQALSIVEKSSTLKEKLTDVAERLVSSLTDDHKYSDAAEIEYNFLGNVEEAIKLYCKQYWYDQAILSAEKSGKSELIESIIDVQLGEGFGTIAELLADCKGQMNSQLRRIRELRTKKQEDPFAFYGTSDDLDTPDNVSVAASETSTTPSFFTRYTGKTAGTAKTGASRRTSKNRKREERKKAKGRKGTIYEEEYLIRSVCRLVERLDQTESDAVKLIEGLLRRKMKQQAYQIQKNWCELIDFIKENVDEIHNISEKDRERIDDNGDVYLMDEIPKPKINDFPRFSILDY</sequence>
<dbReference type="Pfam" id="PF23925">
    <property type="entry name" value="A-sol_ELP1"/>
    <property type="match status" value="2"/>
</dbReference>
<comment type="function">
    <text evidence="5">Component of the elongator complex which is required for multiple tRNA modifications, including mcm5U (5-methoxycarbonylmethyl uridine), mcm5s2U (5-methoxycarbonylmethyl-2-thiouridine), and ncm5U (5-carbamoylmethyl uridine). The elongator complex catalyzes formation of carboxymethyluridine in the wobble base at position 34 in tRNAs.</text>
</comment>
<dbReference type="GO" id="GO:0005634">
    <property type="term" value="C:nucleus"/>
    <property type="evidence" value="ECO:0007669"/>
    <property type="project" value="UniProtKB-SubCell"/>
</dbReference>
<dbReference type="SUPFAM" id="SSF69322">
    <property type="entry name" value="Tricorn protease domain 2"/>
    <property type="match status" value="1"/>
</dbReference>
<dbReference type="InterPro" id="IPR056169">
    <property type="entry name" value="HB_ELP1"/>
</dbReference>
<feature type="domain" description="ELP1 alpha-solenoid" evidence="10">
    <location>
        <begin position="714"/>
        <end position="796"/>
    </location>
</feature>
<organism evidence="12 13">
    <name type="scientific">Candida verbasci</name>
    <dbReference type="NCBI Taxonomy" id="1227364"/>
    <lineage>
        <taxon>Eukaryota</taxon>
        <taxon>Fungi</taxon>
        <taxon>Dikarya</taxon>
        <taxon>Ascomycota</taxon>
        <taxon>Saccharomycotina</taxon>
        <taxon>Pichiomycetes</taxon>
        <taxon>Debaryomycetaceae</taxon>
        <taxon>Candida/Lodderomyces clade</taxon>
        <taxon>Candida</taxon>
    </lineage>
</organism>
<dbReference type="GO" id="GO:0000049">
    <property type="term" value="F:tRNA binding"/>
    <property type="evidence" value="ECO:0007669"/>
    <property type="project" value="TreeGrafter"/>
</dbReference>
<dbReference type="PANTHER" id="PTHR12747:SF0">
    <property type="entry name" value="ELONGATOR COMPLEX PROTEIN 1"/>
    <property type="match status" value="1"/>
</dbReference>
<dbReference type="Pfam" id="PF23878">
    <property type="entry name" value="TPR_ELP1"/>
    <property type="match status" value="1"/>
</dbReference>
<evidence type="ECO:0000256" key="1">
    <source>
        <dbReference type="ARBA" id="ARBA00005043"/>
    </source>
</evidence>
<evidence type="ECO:0000256" key="2">
    <source>
        <dbReference type="ARBA" id="ARBA00006086"/>
    </source>
</evidence>
<keyword evidence="5" id="KW-0539">Nucleus</keyword>
<dbReference type="GO" id="GO:0005829">
    <property type="term" value="C:cytosol"/>
    <property type="evidence" value="ECO:0007669"/>
    <property type="project" value="TreeGrafter"/>
</dbReference>
<accession>A0A9W4XHP7</accession>
<keyword evidence="3 5" id="KW-0963">Cytoplasm</keyword>
<feature type="domain" description="ELP1 N-terminal second beta-propeller" evidence="8">
    <location>
        <begin position="424"/>
        <end position="690"/>
    </location>
</feature>
<comment type="caution">
    <text evidence="12">The sequence shown here is derived from an EMBL/GenBank/DDBJ whole genome shotgun (WGS) entry which is preliminary data.</text>
</comment>
<dbReference type="Pfam" id="PF23936">
    <property type="entry name" value="HB_ELP1"/>
    <property type="match status" value="1"/>
</dbReference>
<keyword evidence="13" id="KW-1185">Reference proteome</keyword>
<gene>
    <name evidence="12" type="ORF">CANVERA_P3767</name>
</gene>
<evidence type="ECO:0000256" key="4">
    <source>
        <dbReference type="ARBA" id="ARBA00022694"/>
    </source>
</evidence>
<feature type="domain" description="ELP1 TPR" evidence="9">
    <location>
        <begin position="944"/>
        <end position="1101"/>
    </location>
</feature>
<evidence type="ECO:0000259" key="7">
    <source>
        <dbReference type="Pfam" id="PF04762"/>
    </source>
</evidence>
<dbReference type="InterPro" id="IPR056165">
    <property type="entry name" value="Beta-prop_ELP1_2nd"/>
</dbReference>
<evidence type="ECO:0000313" key="12">
    <source>
        <dbReference type="EMBL" id="CAI5759257.1"/>
    </source>
</evidence>